<evidence type="ECO:0000313" key="4">
    <source>
        <dbReference type="RefSeq" id="XP_072605708.1"/>
    </source>
</evidence>
<dbReference type="SUPFAM" id="SSF47943">
    <property type="entry name" value="Retrovirus capsid protein, N-terminal core domain"/>
    <property type="match status" value="1"/>
</dbReference>
<organism evidence="3 4">
    <name type="scientific">Vulpes vulpes</name>
    <name type="common">Red fox</name>
    <dbReference type="NCBI Taxonomy" id="9627"/>
    <lineage>
        <taxon>Eukaryota</taxon>
        <taxon>Metazoa</taxon>
        <taxon>Chordata</taxon>
        <taxon>Craniata</taxon>
        <taxon>Vertebrata</taxon>
        <taxon>Euteleostomi</taxon>
        <taxon>Mammalia</taxon>
        <taxon>Eutheria</taxon>
        <taxon>Laurasiatheria</taxon>
        <taxon>Carnivora</taxon>
        <taxon>Caniformia</taxon>
        <taxon>Canidae</taxon>
        <taxon>Vulpes</taxon>
    </lineage>
</organism>
<evidence type="ECO:0000313" key="3">
    <source>
        <dbReference type="Proteomes" id="UP001652641"/>
    </source>
</evidence>
<dbReference type="InterPro" id="IPR050462">
    <property type="entry name" value="Retroviral_Gag-Pol_poly"/>
</dbReference>
<gene>
    <name evidence="4" type="primary">LOC112907411</name>
</gene>
<reference evidence="4" key="2">
    <citation type="submission" date="2025-08" db="UniProtKB">
        <authorList>
            <consortium name="RefSeq"/>
        </authorList>
    </citation>
    <scope>IDENTIFICATION</scope>
    <source>
        <tissue evidence="4">Cell line</tissue>
    </source>
</reference>
<dbReference type="InterPro" id="IPR003036">
    <property type="entry name" value="Gag_P30"/>
</dbReference>
<dbReference type="InterPro" id="IPR008919">
    <property type="entry name" value="Retrov_capsid_N"/>
</dbReference>
<evidence type="ECO:0000259" key="2">
    <source>
        <dbReference type="Pfam" id="PF02093"/>
    </source>
</evidence>
<dbReference type="PANTHER" id="PTHR33166">
    <property type="entry name" value="GAG_P30 DOMAIN-CONTAINING PROTEIN"/>
    <property type="match status" value="1"/>
</dbReference>
<feature type="region of interest" description="Disordered" evidence="1">
    <location>
        <begin position="1"/>
        <end position="22"/>
    </location>
</feature>
<feature type="domain" description="Core shell protein Gag P30" evidence="2">
    <location>
        <begin position="109"/>
        <end position="257"/>
    </location>
</feature>
<dbReference type="Gene3D" id="1.10.375.10">
    <property type="entry name" value="Human Immunodeficiency Virus Type 1 Capsid Protein"/>
    <property type="match status" value="1"/>
</dbReference>
<keyword evidence="3" id="KW-1185">Reference proteome</keyword>
<dbReference type="Pfam" id="PF02093">
    <property type="entry name" value="Gag_p30"/>
    <property type="match status" value="1"/>
</dbReference>
<sequence length="258" mass="28433">MPVIASRGSATSEAESPFAQTSNKPSCLLHLPVWGLSLWGVHRDMLAPVSQGPTFGGSSGIRDAPRLNPKTAPSPDSTGVKRRPLASSPLSSCLRFRQEREGELEDVWTSQPTWDACQQLLQTLLTTEERQRVYLEAWKSVPGADGRPTQLPDGIEDVFPLVRLTWDCDTATGRERLRLYRQVLLAGLKGAGRCPTNLAKVRARVQGKGETPAGFLERLMEGYRMYTPFDPLAKDRQPDVIMSFIGQSASGICNKLQQ</sequence>
<proteinExistence type="predicted"/>
<name>A0ABM4ZT41_VULVU</name>
<reference evidence="3" key="1">
    <citation type="submission" date="2025-05" db="UniProtKB">
        <authorList>
            <consortium name="RefSeq"/>
        </authorList>
    </citation>
    <scope>NUCLEOTIDE SEQUENCE [LARGE SCALE GENOMIC DNA]</scope>
</reference>
<feature type="region of interest" description="Disordered" evidence="1">
    <location>
        <begin position="51"/>
        <end position="86"/>
    </location>
</feature>
<feature type="compositionally biased region" description="Polar residues" evidence="1">
    <location>
        <begin position="8"/>
        <end position="22"/>
    </location>
</feature>
<dbReference type="RefSeq" id="XP_072605708.1">
    <property type="nucleotide sequence ID" value="XM_072749607.1"/>
</dbReference>
<dbReference type="GeneID" id="112907411"/>
<dbReference type="Proteomes" id="UP001652641">
    <property type="component" value="Chromosome 2"/>
</dbReference>
<accession>A0ABM4ZT41</accession>
<evidence type="ECO:0000256" key="1">
    <source>
        <dbReference type="SAM" id="MobiDB-lite"/>
    </source>
</evidence>
<protein>
    <submittedName>
        <fullName evidence="4">Uncharacterized protein isoform X1</fullName>
    </submittedName>
</protein>